<evidence type="ECO:0000256" key="2">
    <source>
        <dbReference type="ARBA" id="ARBA00005189"/>
    </source>
</evidence>
<protein>
    <recommendedName>
        <fullName evidence="3">phosphatidylserine decarboxylase</fullName>
        <ecNumber evidence="3">4.1.1.65</ecNumber>
    </recommendedName>
</protein>
<evidence type="ECO:0000256" key="3">
    <source>
        <dbReference type="ARBA" id="ARBA00012243"/>
    </source>
</evidence>
<dbReference type="AlphaFoldDB" id="A0A1N7J3H6"/>
<evidence type="ECO:0000256" key="12">
    <source>
        <dbReference type="ARBA" id="ARBA00024326"/>
    </source>
</evidence>
<dbReference type="InterPro" id="IPR003817">
    <property type="entry name" value="PS_Dcarbxylase"/>
</dbReference>
<evidence type="ECO:0000256" key="11">
    <source>
        <dbReference type="ARBA" id="ARBA00023317"/>
    </source>
</evidence>
<sequence>MRSLQKTNTMKFKTPNKKWTLVWIMVALIFVLAVFPVPAQKPITYIDRESGQVKIEKVYGEKWLDWLYHNPVGEASLWIIAKRKILTSIYGDKMDEHSSAAKIQPFIKEYEVDISIAQTQNFNSFNDFFTRKLKPESRPIIADSLAVASPADGKILAFTNVNNSDFYIKGFRFNVQSFLNNPELAKKYEDGAMIVFRLAPPDYHRYHFPVSGTTSSSNTKIDGDYYSVNPLALRKKAEIFWLNKREYGIIKSAAFGDVVMVEVGATMVGSMIKTYNGTTVKKGEEKGYFKFGGSTVVLLFEKDHINIDSDLLINTSKGLETTIKMGEKIAVKK</sequence>
<dbReference type="Pfam" id="PF02666">
    <property type="entry name" value="PS_Dcarbxylase"/>
    <property type="match status" value="1"/>
</dbReference>
<keyword evidence="6" id="KW-0443">Lipid metabolism</keyword>
<organism evidence="13 14">
    <name type="scientific">Kaistella chaponensis</name>
    <dbReference type="NCBI Taxonomy" id="713588"/>
    <lineage>
        <taxon>Bacteria</taxon>
        <taxon>Pseudomonadati</taxon>
        <taxon>Bacteroidota</taxon>
        <taxon>Flavobacteriia</taxon>
        <taxon>Flavobacteriales</taxon>
        <taxon>Weeksellaceae</taxon>
        <taxon>Chryseobacterium group</taxon>
        <taxon>Kaistella</taxon>
    </lineage>
</organism>
<evidence type="ECO:0000256" key="10">
    <source>
        <dbReference type="ARBA" id="ARBA00023264"/>
    </source>
</evidence>
<evidence type="ECO:0000256" key="9">
    <source>
        <dbReference type="ARBA" id="ARBA00023239"/>
    </source>
</evidence>
<keyword evidence="14" id="KW-1185">Reference proteome</keyword>
<keyword evidence="7" id="KW-0865">Zymogen</keyword>
<comment type="pathway">
    <text evidence="12">Phospholipid metabolism; phosphatidylethanolamine biosynthesis.</text>
</comment>
<dbReference type="NCBIfam" id="NF001941">
    <property type="entry name" value="PRK00723.1"/>
    <property type="match status" value="1"/>
</dbReference>
<keyword evidence="4" id="KW-0444">Lipid biosynthesis</keyword>
<dbReference type="GO" id="GO:0004609">
    <property type="term" value="F:phosphatidylserine decarboxylase activity"/>
    <property type="evidence" value="ECO:0007669"/>
    <property type="project" value="UniProtKB-EC"/>
</dbReference>
<evidence type="ECO:0000256" key="5">
    <source>
        <dbReference type="ARBA" id="ARBA00022793"/>
    </source>
</evidence>
<gene>
    <name evidence="13" type="ORF">SAMN05421789_10127</name>
</gene>
<evidence type="ECO:0000313" key="14">
    <source>
        <dbReference type="Proteomes" id="UP000185839"/>
    </source>
</evidence>
<proteinExistence type="predicted"/>
<keyword evidence="11" id="KW-0670">Pyruvate</keyword>
<evidence type="ECO:0000313" key="13">
    <source>
        <dbReference type="EMBL" id="SIS43796.1"/>
    </source>
</evidence>
<reference evidence="14" key="1">
    <citation type="submission" date="2017-01" db="EMBL/GenBank/DDBJ databases">
        <authorList>
            <person name="Varghese N."/>
            <person name="Submissions S."/>
        </authorList>
    </citation>
    <scope>NUCLEOTIDE SEQUENCE [LARGE SCALE GENOMIC DNA]</scope>
    <source>
        <strain evidence="14">DSM 23145</strain>
    </source>
</reference>
<dbReference type="EMBL" id="FTOI01000001">
    <property type="protein sequence ID" value="SIS43796.1"/>
    <property type="molecule type" value="Genomic_DNA"/>
</dbReference>
<evidence type="ECO:0000256" key="1">
    <source>
        <dbReference type="ARBA" id="ARBA00001928"/>
    </source>
</evidence>
<evidence type="ECO:0000256" key="4">
    <source>
        <dbReference type="ARBA" id="ARBA00022516"/>
    </source>
</evidence>
<dbReference type="PANTHER" id="PTHR10067:SF17">
    <property type="entry name" value="PHOSPHATIDYLSERINE DECARBOXYLASE PROENZYME 2"/>
    <property type="match status" value="1"/>
</dbReference>
<evidence type="ECO:0000256" key="7">
    <source>
        <dbReference type="ARBA" id="ARBA00023145"/>
    </source>
</evidence>
<dbReference type="UniPathway" id="UPA00558"/>
<dbReference type="EC" id="4.1.1.65" evidence="3"/>
<evidence type="ECO:0000256" key="6">
    <source>
        <dbReference type="ARBA" id="ARBA00023098"/>
    </source>
</evidence>
<dbReference type="NCBIfam" id="TIGR00163">
    <property type="entry name" value="PS_decarb"/>
    <property type="match status" value="1"/>
</dbReference>
<name>A0A1N7J3H6_9FLAO</name>
<dbReference type="Proteomes" id="UP000185839">
    <property type="component" value="Unassembled WGS sequence"/>
</dbReference>
<comment type="pathway">
    <text evidence="2">Lipid metabolism.</text>
</comment>
<dbReference type="PANTHER" id="PTHR10067">
    <property type="entry name" value="PHOSPHATIDYLSERINE DECARBOXYLASE"/>
    <property type="match status" value="1"/>
</dbReference>
<dbReference type="InterPro" id="IPR033177">
    <property type="entry name" value="PSD-B"/>
</dbReference>
<evidence type="ECO:0000256" key="8">
    <source>
        <dbReference type="ARBA" id="ARBA00023209"/>
    </source>
</evidence>
<dbReference type="GO" id="GO:0006646">
    <property type="term" value="P:phosphatidylethanolamine biosynthetic process"/>
    <property type="evidence" value="ECO:0007669"/>
    <property type="project" value="UniProtKB-UniPathway"/>
</dbReference>
<keyword evidence="9" id="KW-0456">Lyase</keyword>
<keyword evidence="5" id="KW-0210">Decarboxylase</keyword>
<comment type="cofactor">
    <cofactor evidence="1">
        <name>pyruvate</name>
        <dbReference type="ChEBI" id="CHEBI:15361"/>
    </cofactor>
</comment>
<accession>A0A1N7J3H6</accession>
<keyword evidence="10" id="KW-1208">Phospholipid metabolism</keyword>
<keyword evidence="8" id="KW-0594">Phospholipid biosynthesis</keyword>